<evidence type="ECO:0000256" key="7">
    <source>
        <dbReference type="ARBA" id="ARBA00023193"/>
    </source>
</evidence>
<feature type="binding site" evidence="12">
    <location>
        <begin position="280"/>
        <end position="288"/>
    </location>
    <ligand>
        <name>ATP</name>
        <dbReference type="ChEBI" id="CHEBI:30616"/>
    </ligand>
</feature>
<dbReference type="SUPFAM" id="SSF55681">
    <property type="entry name" value="Class II aaRS and biotin synthetases"/>
    <property type="match status" value="1"/>
</dbReference>
<dbReference type="InterPro" id="IPR017441">
    <property type="entry name" value="Protein_kinase_ATP_BS"/>
</dbReference>
<feature type="binding site" evidence="12">
    <location>
        <position position="303"/>
    </location>
    <ligand>
        <name>ATP</name>
        <dbReference type="ChEBI" id="CHEBI:30616"/>
    </ligand>
</feature>
<dbReference type="InterPro" id="IPR036621">
    <property type="entry name" value="Anticodon-bd_dom_sf"/>
</dbReference>
<dbReference type="InterPro" id="IPR016135">
    <property type="entry name" value="UBQ-conjugating_enzyme/RWD"/>
</dbReference>
<dbReference type="InterPro" id="IPR045864">
    <property type="entry name" value="aa-tRNA-synth_II/BPL/LPL"/>
</dbReference>
<dbReference type="SMART" id="SM00220">
    <property type="entry name" value="S_TKc"/>
    <property type="match status" value="1"/>
</dbReference>
<evidence type="ECO:0000256" key="3">
    <source>
        <dbReference type="ARBA" id="ARBA00022679"/>
    </source>
</evidence>
<keyword evidence="5" id="KW-0418">Kinase</keyword>
<evidence type="ECO:0000256" key="2">
    <source>
        <dbReference type="ARBA" id="ARBA00022527"/>
    </source>
</evidence>
<protein>
    <recommendedName>
        <fullName evidence="1">non-specific serine/threonine protein kinase</fullName>
        <ecNumber evidence="1">2.7.11.1</ecNumber>
    </recommendedName>
</protein>
<feature type="region of interest" description="Disordered" evidence="14">
    <location>
        <begin position="205"/>
        <end position="254"/>
    </location>
</feature>
<dbReference type="GeneID" id="94350595"/>
<dbReference type="PANTHER" id="PTHR11042">
    <property type="entry name" value="EUKARYOTIC TRANSLATION INITIATION FACTOR 2-ALPHA KINASE EIF2-ALPHA KINASE -RELATED"/>
    <property type="match status" value="1"/>
</dbReference>
<keyword evidence="6 12" id="KW-0067">ATP-binding</keyword>
<dbReference type="Gene3D" id="3.10.110.10">
    <property type="entry name" value="Ubiquitin Conjugating Enzyme"/>
    <property type="match status" value="1"/>
</dbReference>
<evidence type="ECO:0000256" key="10">
    <source>
        <dbReference type="ARBA" id="ARBA00048679"/>
    </source>
</evidence>
<dbReference type="Gene3D" id="3.30.930.10">
    <property type="entry name" value="Bira Bifunctional Protein, Domain 2"/>
    <property type="match status" value="1"/>
</dbReference>
<evidence type="ECO:0000256" key="12">
    <source>
        <dbReference type="PIRSR" id="PIRSR000660-2"/>
    </source>
</evidence>
<comment type="similarity">
    <text evidence="8">Belongs to the protein kinase superfamily. Ser/Thr protein kinase family. GCN2 subfamily.</text>
</comment>
<dbReference type="PIRSF" id="PIRSF000660">
    <property type="entry name" value="Ser/Thr_PK_GCN2"/>
    <property type="match status" value="1"/>
</dbReference>
<name>A0A976FEP1_BRELC</name>
<dbReference type="InterPro" id="IPR000719">
    <property type="entry name" value="Prot_kinase_dom"/>
</dbReference>
<dbReference type="Pfam" id="PF12745">
    <property type="entry name" value="HGTP_anticodon2"/>
    <property type="match status" value="1"/>
</dbReference>
<evidence type="ECO:0000256" key="14">
    <source>
        <dbReference type="SAM" id="MobiDB-lite"/>
    </source>
</evidence>
<dbReference type="GO" id="GO:0000077">
    <property type="term" value="P:DNA damage checkpoint signaling"/>
    <property type="evidence" value="ECO:0007669"/>
    <property type="project" value="InterPro"/>
</dbReference>
<dbReference type="Gene3D" id="3.40.50.800">
    <property type="entry name" value="Anticodon-binding domain"/>
    <property type="match status" value="1"/>
</dbReference>
<dbReference type="GO" id="GO:0017148">
    <property type="term" value="P:negative regulation of translation"/>
    <property type="evidence" value="ECO:0007669"/>
    <property type="project" value="UniProtKB-KW"/>
</dbReference>
<dbReference type="EC" id="2.7.11.1" evidence="1"/>
<evidence type="ECO:0000259" key="16">
    <source>
        <dbReference type="PROSITE" id="PS50908"/>
    </source>
</evidence>
<dbReference type="EMBL" id="SHOA02000002">
    <property type="protein sequence ID" value="TDH64954.1"/>
    <property type="molecule type" value="Genomic_DNA"/>
</dbReference>
<feature type="region of interest" description="Disordered" evidence="14">
    <location>
        <begin position="1487"/>
        <end position="1507"/>
    </location>
</feature>
<dbReference type="GO" id="GO:0005524">
    <property type="term" value="F:ATP binding"/>
    <property type="evidence" value="ECO:0007669"/>
    <property type="project" value="UniProtKB-UniRule"/>
</dbReference>
<dbReference type="SMART" id="SM00591">
    <property type="entry name" value="RWD"/>
    <property type="match status" value="1"/>
</dbReference>
<dbReference type="InterPro" id="IPR024435">
    <property type="entry name" value="HisRS-related_dom"/>
</dbReference>
<dbReference type="KEGG" id="blac:94350595"/>
<dbReference type="Gene3D" id="1.10.510.10">
    <property type="entry name" value="Transferase(Phosphotransferase) domain 1"/>
    <property type="match status" value="2"/>
</dbReference>
<comment type="caution">
    <text evidence="17">The sequence shown here is derived from an EMBL/GenBank/DDBJ whole genome shotgun (WGS) entry which is preliminary data.</text>
</comment>
<keyword evidence="18" id="KW-1185">Reference proteome</keyword>
<evidence type="ECO:0000256" key="11">
    <source>
        <dbReference type="PIRSR" id="PIRSR000660-1"/>
    </source>
</evidence>
<dbReference type="Gene3D" id="3.30.200.20">
    <property type="entry name" value="Phosphorylase Kinase, domain 1"/>
    <property type="match status" value="1"/>
</dbReference>
<evidence type="ECO:0000256" key="5">
    <source>
        <dbReference type="ARBA" id="ARBA00022777"/>
    </source>
</evidence>
<dbReference type="InterPro" id="IPR050339">
    <property type="entry name" value="CC_SR_Kinase"/>
</dbReference>
<dbReference type="Pfam" id="PF05773">
    <property type="entry name" value="RWD"/>
    <property type="match status" value="1"/>
</dbReference>
<dbReference type="GO" id="GO:0005634">
    <property type="term" value="C:nucleus"/>
    <property type="evidence" value="ECO:0007669"/>
    <property type="project" value="TreeGrafter"/>
</dbReference>
<feature type="domain" description="Protein kinase" evidence="15">
    <location>
        <begin position="274"/>
        <end position="735"/>
    </location>
</feature>
<evidence type="ECO:0000256" key="9">
    <source>
        <dbReference type="ARBA" id="ARBA00047899"/>
    </source>
</evidence>
<evidence type="ECO:0000256" key="8">
    <source>
        <dbReference type="ARBA" id="ARBA00037982"/>
    </source>
</evidence>
<comment type="catalytic activity">
    <reaction evidence="10">
        <text>L-seryl-[protein] + ATP = O-phospho-L-seryl-[protein] + ADP + H(+)</text>
        <dbReference type="Rhea" id="RHEA:17989"/>
        <dbReference type="Rhea" id="RHEA-COMP:9863"/>
        <dbReference type="Rhea" id="RHEA-COMP:11604"/>
        <dbReference type="ChEBI" id="CHEBI:15378"/>
        <dbReference type="ChEBI" id="CHEBI:29999"/>
        <dbReference type="ChEBI" id="CHEBI:30616"/>
        <dbReference type="ChEBI" id="CHEBI:83421"/>
        <dbReference type="ChEBI" id="CHEBI:456216"/>
        <dbReference type="EC" id="2.7.11.1"/>
    </reaction>
</comment>
<dbReference type="OrthoDB" id="6778822at2759"/>
<keyword evidence="4 12" id="KW-0547">Nucleotide-binding</keyword>
<dbReference type="GO" id="GO:0004694">
    <property type="term" value="F:eukaryotic translation initiation factor 2alpha kinase activity"/>
    <property type="evidence" value="ECO:0007669"/>
    <property type="project" value="InterPro"/>
</dbReference>
<evidence type="ECO:0000256" key="1">
    <source>
        <dbReference type="ARBA" id="ARBA00012513"/>
    </source>
</evidence>
<sequence length="1507" mass="170330">MGRKKKGKKKDTQIVALTNPPTTYDAATLGKARELQAQEVEVLEAIFDQDLIIQSSTPLYSHIFAIRLLCETTPSSATTAEVLLHFDFPKAYPLTQPPNITVEPKHGLSNTETLKLECNMVRIALEKIGDAMVYDLVVFATDFIQDHLKDQSSFFDQMMTRQQDKKNQEKMAEVAFSQLEQERANAKKNEILALIEAEKEKRERAQQRQRYRSISDGDRSDFSKEIREDRESLDQQQTDKNLIRCSSSESDADSLLSDGGFVAGRYYSRYRGDFKELGLLGRGGGGEVVKVQNRLDRQLYAVKKVKLNPDDKIMKRKILREVKTISRMQHRHIVRYFQAWIESKSWWTSDEKEVYHLGDNVLSDDESEQLNVGINDADGLYEDDSLSSDDLELLASADEDDWLGRIDTSAGLWSASRSVRRTLRSSSHSYQLSTHDHESENCGDNDFEWEALEEASMSSKDELSVTYCNETYRKTSPVLDKRHKFEILYIQMEYCEGNALREVIDKGTLWKNGDKIWTLFRQILEALVYIHQQGIIHRDIKPPNIFLDAEGTVKLGDFGLAVRPNKVHEDDNNSIDKNTFENSATDAVLSDSTGSLAAELYGKLKVATLESTRVSRLSKQSNNLMTITSEDVVDIAITAGVGTAFYRAPEQEREGQRYNQKADLFSLGILFFEMWSPPFSTQMERAQALTGLRENHELPAAFDASDDVKKIILWLCDRNPSKRPDAKELLMSTLLPPKMEVEGTYLREALETLANPQGKFYGQLIDALVAQAPLTHIDYTYDHLESIKMRNYEVQLRTKTFVRDTLRQIFERHGAVELSTPLLMPRHSEQTYHGVAWTAPLNASMILDGNGVAASLPFDLTERLARFVARHNVSRLKCWQFDRVYRKSVGGGHPRELTESDFDILWNNEGSFCFLELEGLEVVSSAIKALPRIGPYYLRFNDARITRGIIELCRVPSSARREVLLLLSNEVMFYVHAGAPSIRVPSFKPSHWKFCAKRLKHYGASPNTIDALNPFFRLPEDGLTSLNMIELEIQKLFATNRNFGAGDSIKRSDKASAIPSADPKHFLKRDLQLQRIVKEVNEGLTSLRLLLQSMQYLQVSGPVCTRLDLGLSPRPERYTSGFIFQAILLDETSCKENESASLLVTATGNRIIIAEGGRYDALVSRFQLTTAYAKSSTVAAMGVRFAIDKIVSMLADSMVPTLLERKALALKDLRGGCRILVCSVETTSDTMLFRMQIAMLLWNHGIGADYLHPEPLDLEDLEVHCAQQNVNWMVIVQLRTINEKQQVKIRTVRNYTEADVVVSVVSLPEYMSELLANSGKSGYVDCMAGGRGITHVGDALARNTNNGTICVSSSSGSTPQPMFEVRVVDAKYQTRDRNYRNHQLDTQRVQRRVSKWISSCFSSRGDEAMKVISVDLPFALIREMSTALMEIGSDGINTVCANNPRYRKQLKYTMEELLDLTPESTSRGRVRYVLLHSLVDDRYDMMSLGPPSKGGGRKAMKSFGVSQ</sequence>
<dbReference type="PROSITE" id="PS00107">
    <property type="entry name" value="PROTEIN_KINASE_ATP"/>
    <property type="match status" value="1"/>
</dbReference>
<dbReference type="Pfam" id="PF00069">
    <property type="entry name" value="Pkinase"/>
    <property type="match status" value="3"/>
</dbReference>
<accession>A0A976FEP1</accession>
<feature type="binding site" evidence="13">
    <location>
        <position position="304"/>
    </location>
    <ligand>
        <name>ATP</name>
        <dbReference type="ChEBI" id="CHEBI:30616"/>
    </ligand>
</feature>
<dbReference type="InterPro" id="IPR011009">
    <property type="entry name" value="Kinase-like_dom_sf"/>
</dbReference>
<dbReference type="SUPFAM" id="SSF56112">
    <property type="entry name" value="Protein kinase-like (PK-like)"/>
    <property type="match status" value="1"/>
</dbReference>
<feature type="compositionally biased region" description="Basic and acidic residues" evidence="14">
    <location>
        <begin position="213"/>
        <end position="233"/>
    </location>
</feature>
<feature type="domain" description="RWD" evidence="16">
    <location>
        <begin position="38"/>
        <end position="147"/>
    </location>
</feature>
<dbReference type="PROSITE" id="PS00108">
    <property type="entry name" value="PROTEIN_KINASE_ST"/>
    <property type="match status" value="1"/>
</dbReference>
<dbReference type="InterPro" id="IPR008271">
    <property type="entry name" value="Ser/Thr_kinase_AS"/>
</dbReference>
<dbReference type="RefSeq" id="XP_067814453.1">
    <property type="nucleotide sequence ID" value="XM_067964924.1"/>
</dbReference>
<gene>
    <name evidence="17" type="ORF">CCR75_006859</name>
</gene>
<keyword evidence="7" id="KW-0652">Protein synthesis inhibitor</keyword>
<keyword evidence="3" id="KW-0808">Transferase</keyword>
<dbReference type="PANTHER" id="PTHR11042:SF136">
    <property type="entry name" value="EIF-2-ALPHA KINASE GCN2"/>
    <property type="match status" value="1"/>
</dbReference>
<evidence type="ECO:0000256" key="4">
    <source>
        <dbReference type="ARBA" id="ARBA00022741"/>
    </source>
</evidence>
<dbReference type="CDD" id="cd23823">
    <property type="entry name" value="RWD_GCN2"/>
    <property type="match status" value="1"/>
</dbReference>
<evidence type="ECO:0000256" key="13">
    <source>
        <dbReference type="PROSITE-ProRule" id="PRU10141"/>
    </source>
</evidence>
<evidence type="ECO:0000256" key="6">
    <source>
        <dbReference type="ARBA" id="ARBA00022840"/>
    </source>
</evidence>
<dbReference type="InterPro" id="IPR016255">
    <property type="entry name" value="Gcn2"/>
</dbReference>
<feature type="active site" description="Proton acceptor" evidence="11">
    <location>
        <position position="539"/>
    </location>
</feature>
<evidence type="ECO:0000313" key="17">
    <source>
        <dbReference type="EMBL" id="TDH64954.1"/>
    </source>
</evidence>
<proteinExistence type="inferred from homology"/>
<comment type="catalytic activity">
    <reaction evidence="9">
        <text>L-threonyl-[protein] + ATP = O-phospho-L-threonyl-[protein] + ADP + H(+)</text>
        <dbReference type="Rhea" id="RHEA:46608"/>
        <dbReference type="Rhea" id="RHEA-COMP:11060"/>
        <dbReference type="Rhea" id="RHEA-COMP:11605"/>
        <dbReference type="ChEBI" id="CHEBI:15378"/>
        <dbReference type="ChEBI" id="CHEBI:30013"/>
        <dbReference type="ChEBI" id="CHEBI:30616"/>
        <dbReference type="ChEBI" id="CHEBI:61977"/>
        <dbReference type="ChEBI" id="CHEBI:456216"/>
        <dbReference type="EC" id="2.7.11.1"/>
    </reaction>
</comment>
<evidence type="ECO:0000313" key="18">
    <source>
        <dbReference type="Proteomes" id="UP000294530"/>
    </source>
</evidence>
<dbReference type="GO" id="GO:0005829">
    <property type="term" value="C:cytosol"/>
    <property type="evidence" value="ECO:0007669"/>
    <property type="project" value="TreeGrafter"/>
</dbReference>
<dbReference type="Proteomes" id="UP000294530">
    <property type="component" value="Unassembled WGS sequence"/>
</dbReference>
<reference evidence="17 18" key="1">
    <citation type="journal article" date="2021" name="Genome Biol.">
        <title>AFLAP: assembly-free linkage analysis pipeline using k-mers from genome sequencing data.</title>
        <authorList>
            <person name="Fletcher K."/>
            <person name="Zhang L."/>
            <person name="Gil J."/>
            <person name="Han R."/>
            <person name="Cavanaugh K."/>
            <person name="Michelmore R."/>
        </authorList>
    </citation>
    <scope>NUCLEOTIDE SEQUENCE [LARGE SCALE GENOMIC DNA]</scope>
    <source>
        <strain evidence="17 18">SF5</strain>
    </source>
</reference>
<organism evidence="17 18">
    <name type="scientific">Bremia lactucae</name>
    <name type="common">Lettuce downy mildew</name>
    <dbReference type="NCBI Taxonomy" id="4779"/>
    <lineage>
        <taxon>Eukaryota</taxon>
        <taxon>Sar</taxon>
        <taxon>Stramenopiles</taxon>
        <taxon>Oomycota</taxon>
        <taxon>Peronosporomycetes</taxon>
        <taxon>Peronosporales</taxon>
        <taxon>Peronosporaceae</taxon>
        <taxon>Bremia</taxon>
    </lineage>
</organism>
<keyword evidence="2" id="KW-0723">Serine/threonine-protein kinase</keyword>
<dbReference type="PROSITE" id="PS50011">
    <property type="entry name" value="PROTEIN_KINASE_DOM"/>
    <property type="match status" value="1"/>
</dbReference>
<dbReference type="PROSITE" id="PS50908">
    <property type="entry name" value="RWD"/>
    <property type="match status" value="1"/>
</dbReference>
<evidence type="ECO:0000259" key="15">
    <source>
        <dbReference type="PROSITE" id="PS50011"/>
    </source>
</evidence>
<dbReference type="InterPro" id="IPR006575">
    <property type="entry name" value="RWD_dom"/>
</dbReference>
<dbReference type="SUPFAM" id="SSF54495">
    <property type="entry name" value="UBC-like"/>
    <property type="match status" value="1"/>
</dbReference>